<evidence type="ECO:0000313" key="3">
    <source>
        <dbReference type="Proteomes" id="UP001165082"/>
    </source>
</evidence>
<feature type="compositionally biased region" description="Acidic residues" evidence="1">
    <location>
        <begin position="304"/>
        <end position="326"/>
    </location>
</feature>
<comment type="caution">
    <text evidence="2">The sequence shown here is derived from an EMBL/GenBank/DDBJ whole genome shotgun (WGS) entry which is preliminary data.</text>
</comment>
<name>A0A9W7FG51_9STRA</name>
<gene>
    <name evidence="2" type="ORF">TrRE_jg7289</name>
</gene>
<proteinExistence type="predicted"/>
<accession>A0A9W7FG51</accession>
<feature type="compositionally biased region" description="Basic and acidic residues" evidence="1">
    <location>
        <begin position="69"/>
        <end position="87"/>
    </location>
</feature>
<protein>
    <submittedName>
        <fullName evidence="2">Uncharacterized protein</fullName>
    </submittedName>
</protein>
<dbReference type="OrthoDB" id="10515792at2759"/>
<dbReference type="Proteomes" id="UP001165082">
    <property type="component" value="Unassembled WGS sequence"/>
</dbReference>
<evidence type="ECO:0000313" key="2">
    <source>
        <dbReference type="EMBL" id="GMI11456.1"/>
    </source>
</evidence>
<dbReference type="EMBL" id="BRXZ01000424">
    <property type="protein sequence ID" value="GMI11456.1"/>
    <property type="molecule type" value="Genomic_DNA"/>
</dbReference>
<organism evidence="2 3">
    <name type="scientific">Triparma retinervis</name>
    <dbReference type="NCBI Taxonomy" id="2557542"/>
    <lineage>
        <taxon>Eukaryota</taxon>
        <taxon>Sar</taxon>
        <taxon>Stramenopiles</taxon>
        <taxon>Ochrophyta</taxon>
        <taxon>Bolidophyceae</taxon>
        <taxon>Parmales</taxon>
        <taxon>Triparmaceae</taxon>
        <taxon>Triparma</taxon>
    </lineage>
</organism>
<feature type="compositionally biased region" description="Acidic residues" evidence="1">
    <location>
        <begin position="147"/>
        <end position="159"/>
    </location>
</feature>
<feature type="region of interest" description="Disordered" evidence="1">
    <location>
        <begin position="119"/>
        <end position="334"/>
    </location>
</feature>
<sequence length="608" mass="66898">MLSDSDDSDDGLADLGELLAARARAAQRQSILNRVEKNKIILPASSRSVLHFSSDESETEIPDGGSGDEISHAMRTMRLEDLDETRASSRTSDTFEELPPNKLEVGNLTCFSPDLLKSRDTIGRRVDSGSGTEFEEGQGLDNWESGSETEEDGEEEGQDMESGLQPPKLTCLSPDLLESRVGVGGVEDGGGSVSESWSETEFEEGQGTESGLESGSETELEDESGSETELEDESGSETELEDESGSETEVEDEEESLSFEGEAAAYNPLEATFADERVKPDDETDDSLELVFTDDDKTQVEVAADTDIEADDECGIGGDGDGDTDSFEGKPHYSPLPDSPVLLTQGGWIGKKQPPKPIPKAMPPSALKVAQVLQPRNKHGKSSSRRKKKVAFPVLELKVASGKENTSSKKNVKKHSLSSSFPESTSFPEVCERTVAHTVERRTNTTKTMNSLSRTTRYREASAWINNKAGKGQKIIMLSNKHGVDYEVVVFVDFKPRKRHCRSVVVKKVTGERLRDCCGYLNAKTKFVFLLDEEGERDDGYLSLGHLDKFRELVAGQEGKGVKDYKDWIGKQKRARLYRRLEEKEGVTVGEWESDESGEEVEESPLVY</sequence>
<reference evidence="2" key="1">
    <citation type="submission" date="2022-07" db="EMBL/GenBank/DDBJ databases">
        <title>Genome analysis of Parmales, a sister group of diatoms, reveals the evolutionary specialization of diatoms from phago-mixotrophs to photoautotrophs.</title>
        <authorList>
            <person name="Ban H."/>
            <person name="Sato S."/>
            <person name="Yoshikawa S."/>
            <person name="Kazumasa Y."/>
            <person name="Nakamura Y."/>
            <person name="Ichinomiya M."/>
            <person name="Saitoh K."/>
            <person name="Sato N."/>
            <person name="Blanc-Mathieu R."/>
            <person name="Endo H."/>
            <person name="Kuwata A."/>
            <person name="Ogata H."/>
        </authorList>
    </citation>
    <scope>NUCLEOTIDE SEQUENCE</scope>
</reference>
<feature type="region of interest" description="Disordered" evidence="1">
    <location>
        <begin position="588"/>
        <end position="608"/>
    </location>
</feature>
<feature type="region of interest" description="Disordered" evidence="1">
    <location>
        <begin position="51"/>
        <end position="107"/>
    </location>
</feature>
<evidence type="ECO:0000256" key="1">
    <source>
        <dbReference type="SAM" id="MobiDB-lite"/>
    </source>
</evidence>
<dbReference type="AlphaFoldDB" id="A0A9W7FG51"/>
<feature type="compositionally biased region" description="Acidic residues" evidence="1">
    <location>
        <begin position="216"/>
        <end position="257"/>
    </location>
</feature>
<feature type="compositionally biased region" description="Acidic residues" evidence="1">
    <location>
        <begin position="592"/>
        <end position="608"/>
    </location>
</feature>
<feature type="compositionally biased region" description="Gly residues" evidence="1">
    <location>
        <begin position="182"/>
        <end position="192"/>
    </location>
</feature>
<keyword evidence="3" id="KW-1185">Reference proteome</keyword>